<protein>
    <submittedName>
        <fullName evidence="2">Uncharacterized protein</fullName>
    </submittedName>
</protein>
<evidence type="ECO:0000313" key="3">
    <source>
        <dbReference type="Proteomes" id="UP001305647"/>
    </source>
</evidence>
<proteinExistence type="predicted"/>
<evidence type="ECO:0000313" key="2">
    <source>
        <dbReference type="EMBL" id="KAK4096197.1"/>
    </source>
</evidence>
<dbReference type="Proteomes" id="UP001305647">
    <property type="component" value="Unassembled WGS sequence"/>
</dbReference>
<reference evidence="2" key="2">
    <citation type="submission" date="2023-05" db="EMBL/GenBank/DDBJ databases">
        <authorList>
            <consortium name="Lawrence Berkeley National Laboratory"/>
            <person name="Steindorff A."/>
            <person name="Hensen N."/>
            <person name="Bonometti L."/>
            <person name="Westerberg I."/>
            <person name="Brannstrom I.O."/>
            <person name="Guillou S."/>
            <person name="Cros-Aarteil S."/>
            <person name="Calhoun S."/>
            <person name="Haridas S."/>
            <person name="Kuo A."/>
            <person name="Mondo S."/>
            <person name="Pangilinan J."/>
            <person name="Riley R."/>
            <person name="Labutti K."/>
            <person name="Andreopoulos B."/>
            <person name="Lipzen A."/>
            <person name="Chen C."/>
            <person name="Yanf M."/>
            <person name="Daum C."/>
            <person name="Ng V."/>
            <person name="Clum A."/>
            <person name="Ohm R."/>
            <person name="Martin F."/>
            <person name="Silar P."/>
            <person name="Natvig D."/>
            <person name="Lalanne C."/>
            <person name="Gautier V."/>
            <person name="Ament-Velasquez S.L."/>
            <person name="Kruys A."/>
            <person name="Hutchinson M.I."/>
            <person name="Powell A.J."/>
            <person name="Barry K."/>
            <person name="Miller A.N."/>
            <person name="Grigoriev I.V."/>
            <person name="Debuchy R."/>
            <person name="Gladieux P."/>
            <person name="Thoren M.H."/>
            <person name="Johannesson H."/>
        </authorList>
    </citation>
    <scope>NUCLEOTIDE SEQUENCE</scope>
    <source>
        <strain evidence="2">CBS 757.83</strain>
    </source>
</reference>
<keyword evidence="3" id="KW-1185">Reference proteome</keyword>
<accession>A0AAN6PQR6</accession>
<reference evidence="2" key="1">
    <citation type="journal article" date="2023" name="Mol. Phylogenet. Evol.">
        <title>Genome-scale phylogeny and comparative genomics of the fungal order Sordariales.</title>
        <authorList>
            <person name="Hensen N."/>
            <person name="Bonometti L."/>
            <person name="Westerberg I."/>
            <person name="Brannstrom I.O."/>
            <person name="Guillou S."/>
            <person name="Cros-Aarteil S."/>
            <person name="Calhoun S."/>
            <person name="Haridas S."/>
            <person name="Kuo A."/>
            <person name="Mondo S."/>
            <person name="Pangilinan J."/>
            <person name="Riley R."/>
            <person name="LaButti K."/>
            <person name="Andreopoulos B."/>
            <person name="Lipzen A."/>
            <person name="Chen C."/>
            <person name="Yan M."/>
            <person name="Daum C."/>
            <person name="Ng V."/>
            <person name="Clum A."/>
            <person name="Steindorff A."/>
            <person name="Ohm R.A."/>
            <person name="Martin F."/>
            <person name="Silar P."/>
            <person name="Natvig D.O."/>
            <person name="Lalanne C."/>
            <person name="Gautier V."/>
            <person name="Ament-Velasquez S.L."/>
            <person name="Kruys A."/>
            <person name="Hutchinson M.I."/>
            <person name="Powell A.J."/>
            <person name="Barry K."/>
            <person name="Miller A.N."/>
            <person name="Grigoriev I.V."/>
            <person name="Debuchy R."/>
            <person name="Gladieux P."/>
            <person name="Hiltunen Thoren M."/>
            <person name="Johannesson H."/>
        </authorList>
    </citation>
    <scope>NUCLEOTIDE SEQUENCE</scope>
    <source>
        <strain evidence="2">CBS 757.83</strain>
    </source>
</reference>
<dbReference type="EMBL" id="MU863731">
    <property type="protein sequence ID" value="KAK4096197.1"/>
    <property type="molecule type" value="Genomic_DNA"/>
</dbReference>
<dbReference type="AlphaFoldDB" id="A0AAN6PQR6"/>
<feature type="region of interest" description="Disordered" evidence="1">
    <location>
        <begin position="127"/>
        <end position="151"/>
    </location>
</feature>
<comment type="caution">
    <text evidence="2">The sequence shown here is derived from an EMBL/GenBank/DDBJ whole genome shotgun (WGS) entry which is preliminary data.</text>
</comment>
<sequence>MLLPWQPYPSPSIPKWNVFREQLWRLRAFRNWQKDNREYNEEEKFAAFVREGVYLPATPPHKLYQQSSPCRSSSRRLLTTYTNTHTKVSNHHPLIRLKVVYLHATPPHTPRSAIIVTGWARCGPRRLSASTKTTDTPDEAIPTRPATHRIF</sequence>
<organism evidence="2 3">
    <name type="scientific">Parathielavia hyrcaniae</name>
    <dbReference type="NCBI Taxonomy" id="113614"/>
    <lineage>
        <taxon>Eukaryota</taxon>
        <taxon>Fungi</taxon>
        <taxon>Dikarya</taxon>
        <taxon>Ascomycota</taxon>
        <taxon>Pezizomycotina</taxon>
        <taxon>Sordariomycetes</taxon>
        <taxon>Sordariomycetidae</taxon>
        <taxon>Sordariales</taxon>
        <taxon>Chaetomiaceae</taxon>
        <taxon>Parathielavia</taxon>
    </lineage>
</organism>
<gene>
    <name evidence="2" type="ORF">N658DRAFT_47502</name>
</gene>
<evidence type="ECO:0000256" key="1">
    <source>
        <dbReference type="SAM" id="MobiDB-lite"/>
    </source>
</evidence>
<name>A0AAN6PQR6_9PEZI</name>